<reference evidence="9 10" key="1">
    <citation type="submission" date="2018-10" db="EMBL/GenBank/DDBJ databases">
        <title>Cohnella sp. M2MS4P-1, whole genome shotgun sequence.</title>
        <authorList>
            <person name="Tuo L."/>
        </authorList>
    </citation>
    <scope>NUCLEOTIDE SEQUENCE [LARGE SCALE GENOMIC DNA]</scope>
    <source>
        <strain evidence="9 10">M2MS4P-1</strain>
    </source>
</reference>
<dbReference type="GO" id="GO:0005886">
    <property type="term" value="C:plasma membrane"/>
    <property type="evidence" value="ECO:0007669"/>
    <property type="project" value="UniProtKB-SubCell"/>
</dbReference>
<keyword evidence="6 7" id="KW-0472">Membrane</keyword>
<evidence type="ECO:0000313" key="9">
    <source>
        <dbReference type="EMBL" id="RKP53864.1"/>
    </source>
</evidence>
<evidence type="ECO:0000256" key="4">
    <source>
        <dbReference type="ARBA" id="ARBA00022692"/>
    </source>
</evidence>
<dbReference type="RefSeq" id="WP_120976715.1">
    <property type="nucleotide sequence ID" value="NZ_RBZM01000005.1"/>
</dbReference>
<keyword evidence="5 7" id="KW-1133">Transmembrane helix</keyword>
<dbReference type="InterPro" id="IPR000515">
    <property type="entry name" value="MetI-like"/>
</dbReference>
<evidence type="ECO:0000256" key="6">
    <source>
        <dbReference type="ARBA" id="ARBA00023136"/>
    </source>
</evidence>
<dbReference type="PANTHER" id="PTHR43227">
    <property type="entry name" value="BLL4140 PROTEIN"/>
    <property type="match status" value="1"/>
</dbReference>
<feature type="domain" description="ABC transmembrane type-1" evidence="8">
    <location>
        <begin position="73"/>
        <end position="290"/>
    </location>
</feature>
<evidence type="ECO:0000256" key="1">
    <source>
        <dbReference type="ARBA" id="ARBA00004651"/>
    </source>
</evidence>
<feature type="transmembrane region" description="Helical" evidence="7">
    <location>
        <begin position="12"/>
        <end position="40"/>
    </location>
</feature>
<comment type="similarity">
    <text evidence="7">Belongs to the binding-protein-dependent transport system permease family.</text>
</comment>
<dbReference type="AlphaFoldDB" id="A0A494XW02"/>
<protein>
    <submittedName>
        <fullName evidence="9">Sugar ABC transporter permease</fullName>
    </submittedName>
</protein>
<dbReference type="Gene3D" id="1.10.3720.10">
    <property type="entry name" value="MetI-like"/>
    <property type="match status" value="1"/>
</dbReference>
<evidence type="ECO:0000256" key="5">
    <source>
        <dbReference type="ARBA" id="ARBA00022989"/>
    </source>
</evidence>
<feature type="transmembrane region" description="Helical" evidence="7">
    <location>
        <begin position="163"/>
        <end position="189"/>
    </location>
</feature>
<evidence type="ECO:0000313" key="10">
    <source>
        <dbReference type="Proteomes" id="UP000282076"/>
    </source>
</evidence>
<keyword evidence="2 7" id="KW-0813">Transport</keyword>
<accession>A0A494XW02</accession>
<evidence type="ECO:0000259" key="8">
    <source>
        <dbReference type="PROSITE" id="PS50928"/>
    </source>
</evidence>
<dbReference type="CDD" id="cd06261">
    <property type="entry name" value="TM_PBP2"/>
    <property type="match status" value="1"/>
</dbReference>
<proteinExistence type="inferred from homology"/>
<feature type="transmembrane region" description="Helical" evidence="7">
    <location>
        <begin position="210"/>
        <end position="231"/>
    </location>
</feature>
<dbReference type="SUPFAM" id="SSF161098">
    <property type="entry name" value="MetI-like"/>
    <property type="match status" value="1"/>
</dbReference>
<keyword evidence="3" id="KW-1003">Cell membrane</keyword>
<evidence type="ECO:0000256" key="2">
    <source>
        <dbReference type="ARBA" id="ARBA00022448"/>
    </source>
</evidence>
<comment type="caution">
    <text evidence="9">The sequence shown here is derived from an EMBL/GenBank/DDBJ whole genome shotgun (WGS) entry which is preliminary data.</text>
</comment>
<sequence length="304" mass="34503">MRRLVAELVHNRVMFLMIAPTLIFFSVFAYLPMVGIYYAFTNFSFEGGLFGSEFIGWQNFRFLVESGSLWSLTKNTVLYNLAFILLGNLLQLVCAIFLAEIPGKLFKKTTQSVMFLPYFISFVLVGAFVFNLFNSENGVINTLLQQLGLPGYDFYMHTSPWKYIIVFFSIWKGLGYGTIIYLAAIMSIGDEYYEAAKIDGANIFQRIRSITIPMLVPTFVLLILLSLGGILKGQFDLFYQIIGNNGMLFESTDIIDTYVYRSLAVNFDIGMGTAAGLYQSFFGLALVLTVNYIIRKTREDYALF</sequence>
<dbReference type="Proteomes" id="UP000282076">
    <property type="component" value="Unassembled WGS sequence"/>
</dbReference>
<dbReference type="InterPro" id="IPR050809">
    <property type="entry name" value="UgpAE/MalFG_permease"/>
</dbReference>
<feature type="transmembrane region" description="Helical" evidence="7">
    <location>
        <begin position="276"/>
        <end position="294"/>
    </location>
</feature>
<dbReference type="InterPro" id="IPR035906">
    <property type="entry name" value="MetI-like_sf"/>
</dbReference>
<comment type="subcellular location">
    <subcellularLocation>
        <location evidence="1 7">Cell membrane</location>
        <topology evidence="1 7">Multi-pass membrane protein</topology>
    </subcellularLocation>
</comment>
<evidence type="ECO:0000256" key="3">
    <source>
        <dbReference type="ARBA" id="ARBA00022475"/>
    </source>
</evidence>
<keyword evidence="4 7" id="KW-0812">Transmembrane</keyword>
<dbReference type="Pfam" id="PF00528">
    <property type="entry name" value="BPD_transp_1"/>
    <property type="match status" value="1"/>
</dbReference>
<gene>
    <name evidence="9" type="ORF">D7Z26_10725</name>
</gene>
<dbReference type="OrthoDB" id="9785836at2"/>
<name>A0A494XW02_9BACL</name>
<feature type="transmembrane region" description="Helical" evidence="7">
    <location>
        <begin position="113"/>
        <end position="133"/>
    </location>
</feature>
<dbReference type="GO" id="GO:0055085">
    <property type="term" value="P:transmembrane transport"/>
    <property type="evidence" value="ECO:0007669"/>
    <property type="project" value="InterPro"/>
</dbReference>
<dbReference type="PANTHER" id="PTHR43227:SF11">
    <property type="entry name" value="BLL4140 PROTEIN"/>
    <property type="match status" value="1"/>
</dbReference>
<dbReference type="EMBL" id="RBZM01000005">
    <property type="protein sequence ID" value="RKP53864.1"/>
    <property type="molecule type" value="Genomic_DNA"/>
</dbReference>
<organism evidence="9 10">
    <name type="scientific">Cohnella endophytica</name>
    <dbReference type="NCBI Taxonomy" id="2419778"/>
    <lineage>
        <taxon>Bacteria</taxon>
        <taxon>Bacillati</taxon>
        <taxon>Bacillota</taxon>
        <taxon>Bacilli</taxon>
        <taxon>Bacillales</taxon>
        <taxon>Paenibacillaceae</taxon>
        <taxon>Cohnella</taxon>
    </lineage>
</organism>
<feature type="transmembrane region" description="Helical" evidence="7">
    <location>
        <begin position="77"/>
        <end position="101"/>
    </location>
</feature>
<dbReference type="PROSITE" id="PS50928">
    <property type="entry name" value="ABC_TM1"/>
    <property type="match status" value="1"/>
</dbReference>
<evidence type="ECO:0000256" key="7">
    <source>
        <dbReference type="RuleBase" id="RU363032"/>
    </source>
</evidence>
<keyword evidence="10" id="KW-1185">Reference proteome</keyword>